<dbReference type="InterPro" id="IPR017469">
    <property type="entry name" value="PEP-CTERM_FemAB-rel"/>
</dbReference>
<gene>
    <name evidence="2" type="ORF">DV711_04360</name>
</gene>
<keyword evidence="3" id="KW-1185">Reference proteome</keyword>
<dbReference type="PANTHER" id="PTHR36174:SF1">
    <property type="entry name" value="LIPID II:GLYCINE GLYCYLTRANSFERASE"/>
    <property type="match status" value="1"/>
</dbReference>
<dbReference type="Proteomes" id="UP000253769">
    <property type="component" value="Unassembled WGS sequence"/>
</dbReference>
<dbReference type="InterPro" id="IPR050644">
    <property type="entry name" value="PG_Glycine_Bridge_Synth"/>
</dbReference>
<dbReference type="Pfam" id="PF13480">
    <property type="entry name" value="Acetyltransf_6"/>
    <property type="match status" value="1"/>
</dbReference>
<dbReference type="Gene3D" id="3.40.630.30">
    <property type="match status" value="1"/>
</dbReference>
<dbReference type="PANTHER" id="PTHR36174">
    <property type="entry name" value="LIPID II:GLYCINE GLYCYLTRANSFERASE"/>
    <property type="match status" value="1"/>
</dbReference>
<name>A0A369WTA6_9GAMM</name>
<organism evidence="2 3">
    <name type="scientific">Motiliproteus coralliicola</name>
    <dbReference type="NCBI Taxonomy" id="2283196"/>
    <lineage>
        <taxon>Bacteria</taxon>
        <taxon>Pseudomonadati</taxon>
        <taxon>Pseudomonadota</taxon>
        <taxon>Gammaproteobacteria</taxon>
        <taxon>Oceanospirillales</taxon>
        <taxon>Oceanospirillaceae</taxon>
        <taxon>Motiliproteus</taxon>
    </lineage>
</organism>
<evidence type="ECO:0000259" key="1">
    <source>
        <dbReference type="Pfam" id="PF13480"/>
    </source>
</evidence>
<dbReference type="SUPFAM" id="SSF55729">
    <property type="entry name" value="Acyl-CoA N-acyltransferases (Nat)"/>
    <property type="match status" value="2"/>
</dbReference>
<protein>
    <submittedName>
        <fullName evidence="2">FemAB family PEP-CTERM system-associated protein</fullName>
    </submittedName>
</protein>
<feature type="domain" description="BioF2-like acetyltransferase" evidence="1">
    <location>
        <begin position="147"/>
        <end position="280"/>
    </location>
</feature>
<evidence type="ECO:0000313" key="3">
    <source>
        <dbReference type="Proteomes" id="UP000253769"/>
    </source>
</evidence>
<sequence>MTDKAANDSARWDRFVDASDAATFFHRAGWMRVIADSIGHRPHYLFAEQDDEITGILPLFEVKSLLFGHSLVSTPFCVYGGVVASNDDARRSLLGHAQQLAERLGVDFLELRHRTPQTDGWPSKSKHSTFRRELDPEEEPNLMAMKRKQRAVIRQSIKNDHEARLEQNLDNFFEIYSTSVRNLGTPVFSRKFFKALQQEFGNDCEVVTVYQDDQPRSSLMSFYFRDEVLPYYGGGLPESRGLKSMDFMYWDQIRRAVTKGLKTYDFGRSKNDSGPYNYKRHWGFTPEPLVYEYHLVKADQVPDISPNNPKYKYFISAWQKLPLKLSQQLGPLLSKYLG</sequence>
<dbReference type="AlphaFoldDB" id="A0A369WTA6"/>
<dbReference type="InterPro" id="IPR038740">
    <property type="entry name" value="BioF2-like_GNAT_dom"/>
</dbReference>
<dbReference type="OrthoDB" id="9773932at2"/>
<evidence type="ECO:0000313" key="2">
    <source>
        <dbReference type="EMBL" id="RDE25328.1"/>
    </source>
</evidence>
<proteinExistence type="predicted"/>
<comment type="caution">
    <text evidence="2">The sequence shown here is derived from an EMBL/GenBank/DDBJ whole genome shotgun (WGS) entry which is preliminary data.</text>
</comment>
<accession>A0A369WTA6</accession>
<reference evidence="2 3" key="1">
    <citation type="submission" date="2018-07" db="EMBL/GenBank/DDBJ databases">
        <title>Motiliproteus coralliicola sp. nov., a bacterium isolated from Coral.</title>
        <authorList>
            <person name="Wang G."/>
        </authorList>
    </citation>
    <scope>NUCLEOTIDE SEQUENCE [LARGE SCALE GENOMIC DNA]</scope>
    <source>
        <strain evidence="2 3">C34</strain>
    </source>
</reference>
<dbReference type="InterPro" id="IPR016181">
    <property type="entry name" value="Acyl_CoA_acyltransferase"/>
</dbReference>
<dbReference type="NCBIfam" id="TIGR03019">
    <property type="entry name" value="pepcterm_femAB"/>
    <property type="match status" value="1"/>
</dbReference>
<dbReference type="EMBL" id="QQOH01000001">
    <property type="protein sequence ID" value="RDE25328.1"/>
    <property type="molecule type" value="Genomic_DNA"/>
</dbReference>